<gene>
    <name evidence="2" type="ORF">NG895_21505</name>
</gene>
<dbReference type="EMBL" id="JAMXLR010000073">
    <property type="protein sequence ID" value="MCO6046484.1"/>
    <property type="molecule type" value="Genomic_DNA"/>
</dbReference>
<evidence type="ECO:0000313" key="3">
    <source>
        <dbReference type="Proteomes" id="UP001155241"/>
    </source>
</evidence>
<dbReference type="Proteomes" id="UP001155241">
    <property type="component" value="Unassembled WGS sequence"/>
</dbReference>
<evidence type="ECO:0000256" key="1">
    <source>
        <dbReference type="SAM" id="SignalP"/>
    </source>
</evidence>
<dbReference type="Pfam" id="PF19527">
    <property type="entry name" value="DUF6055"/>
    <property type="match status" value="1"/>
</dbReference>
<reference evidence="2" key="1">
    <citation type="submission" date="2022-06" db="EMBL/GenBank/DDBJ databases">
        <title>Aeoliella straminimaris, a novel planctomycete from sediments.</title>
        <authorList>
            <person name="Vitorino I.R."/>
            <person name="Lage O.M."/>
        </authorList>
    </citation>
    <scope>NUCLEOTIDE SEQUENCE</scope>
    <source>
        <strain evidence="2">ICT_H6.2</strain>
    </source>
</reference>
<keyword evidence="1" id="KW-0732">Signal</keyword>
<evidence type="ECO:0000313" key="2">
    <source>
        <dbReference type="EMBL" id="MCO6046484.1"/>
    </source>
</evidence>
<proteinExistence type="predicted"/>
<dbReference type="InterPro" id="IPR045690">
    <property type="entry name" value="DUF6055"/>
</dbReference>
<feature type="chain" id="PRO_5040755828" evidence="1">
    <location>
        <begin position="30"/>
        <end position="465"/>
    </location>
</feature>
<comment type="caution">
    <text evidence="2">The sequence shown here is derived from an EMBL/GenBank/DDBJ whole genome shotgun (WGS) entry which is preliminary data.</text>
</comment>
<organism evidence="2 3">
    <name type="scientific">Aeoliella straminimaris</name>
    <dbReference type="NCBI Taxonomy" id="2954799"/>
    <lineage>
        <taxon>Bacteria</taxon>
        <taxon>Pseudomonadati</taxon>
        <taxon>Planctomycetota</taxon>
        <taxon>Planctomycetia</taxon>
        <taxon>Pirellulales</taxon>
        <taxon>Lacipirellulaceae</taxon>
        <taxon>Aeoliella</taxon>
    </lineage>
</organism>
<protein>
    <submittedName>
        <fullName evidence="2">DUF6055 domain-containing protein</fullName>
    </submittedName>
</protein>
<accession>A0A9X2JKG7</accession>
<name>A0A9X2JKG7_9BACT</name>
<sequence length="465" mass="52919">MQSKLFHGSLATRGFALAIALLLSPAACATPTDQQASDGKGLFLPEKIGRVPDDNDFDDPESDYCFDRMVQGPNVAIFWHKEYGEDPMANPNERRRFDVQKMLSECERFYDYYVDELEVVKKGDSISDDYKLLIFVFGGDEGTAYGGGIEGKVGALWTPAVRVNREPYGVLAHEMGHSFQFMSRVDAGTGAGGPIAEMSAQYLLWQVYPDWMTFENYHLVDFMKKTHFALFHATNMYHSPYVLEYWAGKHGKTFYGELNRQTRRGEDVVTTYKRMNDLTQEEFNDEMFDASRRFITWDLPRVEEVARRYANQHQCALQPAEDGWYRISPDRSPQDYGYNGIQLNVPDEGTTVELEFKGLTVAAGADSENAEKAGWRYGFVAYLKDDSRVYGDVYRDADGKATFEVPAETEHLWLVVMGAPTEHSPPVMRRGRRRPGQNVPEAEWPYQIKLTGTMLDESCVSIPKE</sequence>
<feature type="signal peptide" evidence="1">
    <location>
        <begin position="1"/>
        <end position="29"/>
    </location>
</feature>
<keyword evidence="3" id="KW-1185">Reference proteome</keyword>
<dbReference type="RefSeq" id="WP_252854597.1">
    <property type="nucleotide sequence ID" value="NZ_JAMXLR010000073.1"/>
</dbReference>
<dbReference type="AlphaFoldDB" id="A0A9X2JKG7"/>